<dbReference type="PANTHER" id="PTHR43346">
    <property type="entry name" value="LIGAND BINDING DOMAIN PROTEIN, PUTATIVE (AFU_ORTHOLOGUE AFUA_6G14370)-RELATED"/>
    <property type="match status" value="1"/>
</dbReference>
<gene>
    <name evidence="2" type="ORF">A2368_00325</name>
</gene>
<accession>A0A1F5FB15</accession>
<dbReference type="Gene3D" id="2.60.120.10">
    <property type="entry name" value="Jelly Rolls"/>
    <property type="match status" value="1"/>
</dbReference>
<dbReference type="EMBL" id="MFAM01000072">
    <property type="protein sequence ID" value="OGD76836.1"/>
    <property type="molecule type" value="Genomic_DNA"/>
</dbReference>
<dbReference type="PANTHER" id="PTHR43346:SF1">
    <property type="entry name" value="QUERCETIN 2,3-DIOXYGENASE-RELATED"/>
    <property type="match status" value="1"/>
</dbReference>
<evidence type="ECO:0000313" key="2">
    <source>
        <dbReference type="EMBL" id="OGD76836.1"/>
    </source>
</evidence>
<dbReference type="InterPro" id="IPR014710">
    <property type="entry name" value="RmlC-like_jellyroll"/>
</dbReference>
<dbReference type="InterPro" id="IPR011051">
    <property type="entry name" value="RmlC_Cupin_sf"/>
</dbReference>
<protein>
    <submittedName>
        <fullName evidence="2">Cupin</fullName>
    </submittedName>
</protein>
<dbReference type="Proteomes" id="UP000176682">
    <property type="component" value="Unassembled WGS sequence"/>
</dbReference>
<dbReference type="SUPFAM" id="SSF51182">
    <property type="entry name" value="RmlC-like cupins"/>
    <property type="match status" value="1"/>
</dbReference>
<comment type="caution">
    <text evidence="2">The sequence shown here is derived from an EMBL/GenBank/DDBJ whole genome shotgun (WGS) entry which is preliminary data.</text>
</comment>
<dbReference type="CDD" id="cd02223">
    <property type="entry name" value="cupin_Bh2720-like"/>
    <property type="match status" value="1"/>
</dbReference>
<feature type="domain" description="Cupin type-2" evidence="1">
    <location>
        <begin position="32"/>
        <end position="102"/>
    </location>
</feature>
<evidence type="ECO:0000313" key="3">
    <source>
        <dbReference type="Proteomes" id="UP000176682"/>
    </source>
</evidence>
<dbReference type="Pfam" id="PF07883">
    <property type="entry name" value="Cupin_2"/>
    <property type="match status" value="1"/>
</dbReference>
<dbReference type="InterPro" id="IPR013096">
    <property type="entry name" value="Cupin_2"/>
</dbReference>
<dbReference type="InterPro" id="IPR052538">
    <property type="entry name" value="Flavonoid_dioxygenase-like"/>
</dbReference>
<proteinExistence type="predicted"/>
<dbReference type="AlphaFoldDB" id="A0A1F5FB15"/>
<organism evidence="2 3">
    <name type="scientific">Candidatus Collierbacteria bacterium RIFOXYB1_FULL_49_13</name>
    <dbReference type="NCBI Taxonomy" id="1817728"/>
    <lineage>
        <taxon>Bacteria</taxon>
        <taxon>Candidatus Collieribacteriota</taxon>
    </lineage>
</organism>
<sequence>MAGFVTNLEDATLKNTNFRQVLYTAPHSQLVVMSIGVGEDIGLEVHSDVDQFIRVESGAGQAILDGLTFPLVDGSAIVVPAGTQHNIINTSADSPLKLYTVYTPPQHPDGTVHLTKDEAQQAEKLEHH</sequence>
<reference evidence="2 3" key="1">
    <citation type="journal article" date="2016" name="Nat. Commun.">
        <title>Thousands of microbial genomes shed light on interconnected biogeochemical processes in an aquifer system.</title>
        <authorList>
            <person name="Anantharaman K."/>
            <person name="Brown C.T."/>
            <person name="Hug L.A."/>
            <person name="Sharon I."/>
            <person name="Castelle C.J."/>
            <person name="Probst A.J."/>
            <person name="Thomas B.C."/>
            <person name="Singh A."/>
            <person name="Wilkins M.J."/>
            <person name="Karaoz U."/>
            <person name="Brodie E.L."/>
            <person name="Williams K.H."/>
            <person name="Hubbard S.S."/>
            <person name="Banfield J.F."/>
        </authorList>
    </citation>
    <scope>NUCLEOTIDE SEQUENCE [LARGE SCALE GENOMIC DNA]</scope>
</reference>
<name>A0A1F5FB15_9BACT</name>
<evidence type="ECO:0000259" key="1">
    <source>
        <dbReference type="Pfam" id="PF07883"/>
    </source>
</evidence>